<dbReference type="AlphaFoldDB" id="B5IFG5"/>
<dbReference type="PROSITE" id="PS51146">
    <property type="entry name" value="KAIC"/>
    <property type="match status" value="1"/>
</dbReference>
<sequence length="236" mass="26942">MEFINTYVKGLDERIEGGIPKGSVILISGPTGSMKSSFSFYIAYNYLKDKKEGNVVYISLEQSRESLINQMVNLGMDIDKLPKNCEFNIFDWGLVRKIVKDAGKHEKVNWLDTIINPVKEFAKNKKLDFVILDSLNALYAISNLENPRNQLFFLFEAMRELGATTLAISETTYNSMQFGTYDVEGFLADSIIHLSMERIGRTLGRYISIIKIRGVKHSTDYYPLLVDKKGFRIISH</sequence>
<protein>
    <submittedName>
        <fullName evidence="3">Circadian clock protein, KaiC</fullName>
    </submittedName>
</protein>
<dbReference type="Gene3D" id="3.40.50.300">
    <property type="entry name" value="P-loop containing nucleotide triphosphate hydrolases"/>
    <property type="match status" value="1"/>
</dbReference>
<keyword evidence="4" id="KW-1185">Reference proteome</keyword>
<organism evidence="3 4">
    <name type="scientific">Aciduliprofundum boonei (strain DSM 19572 / T469)</name>
    <dbReference type="NCBI Taxonomy" id="439481"/>
    <lineage>
        <taxon>Archaea</taxon>
        <taxon>Methanobacteriati</taxon>
        <taxon>Thermoplasmatota</taxon>
        <taxon>DHVE2 group</taxon>
        <taxon>Candidatus Aciduliprofundum</taxon>
    </lineage>
</organism>
<dbReference type="InterPro" id="IPR027417">
    <property type="entry name" value="P-loop_NTPase"/>
</dbReference>
<dbReference type="OrthoDB" id="49590at2157"/>
<dbReference type="HOGENOM" id="CLU_023669_2_0_2"/>
<dbReference type="eggNOG" id="arCOG01171">
    <property type="taxonomic scope" value="Archaea"/>
</dbReference>
<evidence type="ECO:0000313" key="4">
    <source>
        <dbReference type="Proteomes" id="UP000001400"/>
    </source>
</evidence>
<keyword evidence="2" id="KW-0067">ATP-binding</keyword>
<dbReference type="GO" id="GO:0005524">
    <property type="term" value="F:ATP binding"/>
    <property type="evidence" value="ECO:0007669"/>
    <property type="project" value="UniProtKB-KW"/>
</dbReference>
<dbReference type="RefSeq" id="WP_008085441.1">
    <property type="nucleotide sequence ID" value="NC_013926.1"/>
</dbReference>
<dbReference type="GeneID" id="8828516"/>
<accession>B5IFG5</accession>
<proteinExistence type="predicted"/>
<dbReference type="Proteomes" id="UP000001400">
    <property type="component" value="Chromosome"/>
</dbReference>
<name>B5IFG5_ACIB4</name>
<dbReference type="SUPFAM" id="SSF52540">
    <property type="entry name" value="P-loop containing nucleoside triphosphate hydrolases"/>
    <property type="match status" value="1"/>
</dbReference>
<evidence type="ECO:0000256" key="2">
    <source>
        <dbReference type="ARBA" id="ARBA00022840"/>
    </source>
</evidence>
<dbReference type="PANTHER" id="PTHR43637:SF3">
    <property type="entry name" value="FLAGELLA-RELATED PROTEIN H-RELATED"/>
    <property type="match status" value="1"/>
</dbReference>
<dbReference type="PANTHER" id="PTHR43637">
    <property type="entry name" value="UPF0273 PROTEIN TM_0370"/>
    <property type="match status" value="1"/>
</dbReference>
<dbReference type="STRING" id="439481.Aboo_1545"/>
<dbReference type="KEGG" id="abi:Aboo_1545"/>
<gene>
    <name evidence="3" type="ordered locus">Aboo_1545</name>
</gene>
<evidence type="ECO:0000256" key="1">
    <source>
        <dbReference type="ARBA" id="ARBA00022741"/>
    </source>
</evidence>
<dbReference type="InterPro" id="IPR014774">
    <property type="entry name" value="KaiC-like_dom"/>
</dbReference>
<dbReference type="Pfam" id="PF06745">
    <property type="entry name" value="ATPase"/>
    <property type="match status" value="1"/>
</dbReference>
<reference evidence="3" key="1">
    <citation type="submission" date="2010-02" db="EMBL/GenBank/DDBJ databases">
        <title>Complete sequence of Aciduliprofundum boonei T469.</title>
        <authorList>
            <consortium name="US DOE Joint Genome Institute"/>
            <person name="Lucas S."/>
            <person name="Copeland A."/>
            <person name="Lapidus A."/>
            <person name="Cheng J.-F."/>
            <person name="Bruce D."/>
            <person name="Goodwin L."/>
            <person name="Pitluck S."/>
            <person name="Saunders E."/>
            <person name="Detter J.C."/>
            <person name="Han C."/>
            <person name="Tapia R."/>
            <person name="Land M."/>
            <person name="Hauser L."/>
            <person name="Kyrpides N."/>
            <person name="Mikhailova N."/>
            <person name="Flores G."/>
            <person name="Reysenbach A.-L."/>
            <person name="Woyke T."/>
        </authorList>
    </citation>
    <scope>NUCLEOTIDE SEQUENCE</scope>
    <source>
        <strain evidence="3">T469</strain>
    </source>
</reference>
<keyword evidence="1" id="KW-0547">Nucleotide-binding</keyword>
<evidence type="ECO:0000313" key="3">
    <source>
        <dbReference type="EMBL" id="ADD09351.1"/>
    </source>
</evidence>
<dbReference type="InterPro" id="IPR010624">
    <property type="entry name" value="KaiC_dom"/>
</dbReference>
<dbReference type="EMBL" id="CP001941">
    <property type="protein sequence ID" value="ADD09351.1"/>
    <property type="molecule type" value="Genomic_DNA"/>
</dbReference>